<dbReference type="GO" id="GO:0004066">
    <property type="term" value="F:asparagine synthase (glutamine-hydrolyzing) activity"/>
    <property type="evidence" value="ECO:0007669"/>
    <property type="project" value="InterPro"/>
</dbReference>
<accession>A0AA41KJG1</accession>
<keyword evidence="3" id="KW-1185">Reference proteome</keyword>
<dbReference type="PANTHER" id="PTHR43284">
    <property type="entry name" value="ASPARAGINE SYNTHETASE (GLUTAMINE-HYDROLYZING)"/>
    <property type="match status" value="1"/>
</dbReference>
<dbReference type="InterPro" id="IPR001962">
    <property type="entry name" value="Asn_synthase"/>
</dbReference>
<dbReference type="AlphaFoldDB" id="A0AA41KJG1"/>
<comment type="caution">
    <text evidence="2">The sequence shown here is derived from an EMBL/GenBank/DDBJ whole genome shotgun (WGS) entry which is preliminary data.</text>
</comment>
<dbReference type="InterPro" id="IPR051786">
    <property type="entry name" value="ASN_synthetase/amidase"/>
</dbReference>
<dbReference type="EMBL" id="JAHQXE010000004">
    <property type="protein sequence ID" value="MBV0902723.1"/>
    <property type="molecule type" value="Genomic_DNA"/>
</dbReference>
<name>A0AA41KJG1_9EURY</name>
<sequence length="598" mass="66707">MSGMIGGAVNGSRLQKAVSELGGRTREKSWLYEHGGSGLGLSYTTADPQGVTVWDDGSRAGVIYGVVTNRNELGLTESEVFDRLLDRPAETARTLEGEFLIACYDSDRDYHVVVTDKLGARSCYYTRADGVYYATDVDVLLAFLDDPELDFQGASDMLLMGHMWGERTLVEGVRAMRPATVMEVTGGSVSTRRYWKPDYEPADPGAGYFDELADRYRQAANRFGGTLPESAGIWLSGGLDSRTTAAALLAESPEGSLESLVAYGYDANPPTNDNPRIARDIAETLEIEYNQIPLSAETFGEDFERVIEATDGMLRWNTTANLSPTYHIRDDVPVLMEGMQGELIGDHLLRYHLDDSQSIVEAQQNSEASTAVETVQNLLTVDVDPLATFKAEADRTSERTHRGKVLDIHFQNYYARLGLASNRVMRDWTGNRVLQVDGDYLEWCARIPQYYRKGTFPLSHLFFQSDAGGIPYGTSIAKLELCRRISPELSEITYERTKTKPSRPYHLHVGGFVGNVVVNRLRSKPTYANGQLQDFWIRDTDTYVHRRVTELVDAAMDRNLFDADAVEAVYAAHMDGANNATLLAQITTLEYWIREHLD</sequence>
<evidence type="ECO:0000313" key="3">
    <source>
        <dbReference type="Proteomes" id="UP001166304"/>
    </source>
</evidence>
<dbReference type="InterPro" id="IPR014729">
    <property type="entry name" value="Rossmann-like_a/b/a_fold"/>
</dbReference>
<dbReference type="Gene3D" id="3.40.50.620">
    <property type="entry name" value="HUPs"/>
    <property type="match status" value="1"/>
</dbReference>
<gene>
    <name evidence="2" type="ORF">KTS37_13095</name>
</gene>
<dbReference type="RefSeq" id="WP_162414300.1">
    <property type="nucleotide sequence ID" value="NZ_JAHQXE010000004.1"/>
</dbReference>
<dbReference type="InterPro" id="IPR029055">
    <property type="entry name" value="Ntn_hydrolases_N"/>
</dbReference>
<dbReference type="Pfam" id="PF00733">
    <property type="entry name" value="Asn_synthase"/>
    <property type="match status" value="1"/>
</dbReference>
<dbReference type="PANTHER" id="PTHR43284:SF1">
    <property type="entry name" value="ASPARAGINE SYNTHETASE"/>
    <property type="match status" value="1"/>
</dbReference>
<dbReference type="SUPFAM" id="SSF56235">
    <property type="entry name" value="N-terminal nucleophile aminohydrolases (Ntn hydrolases)"/>
    <property type="match status" value="1"/>
</dbReference>
<dbReference type="Gene3D" id="3.60.20.10">
    <property type="entry name" value="Glutamine Phosphoribosylpyrophosphate, subunit 1, domain 1"/>
    <property type="match status" value="1"/>
</dbReference>
<dbReference type="GO" id="GO:0006529">
    <property type="term" value="P:asparagine biosynthetic process"/>
    <property type="evidence" value="ECO:0007669"/>
    <property type="project" value="InterPro"/>
</dbReference>
<protein>
    <submittedName>
        <fullName evidence="2">Asparagine synthase</fullName>
    </submittedName>
</protein>
<feature type="domain" description="Asparagine synthetase" evidence="1">
    <location>
        <begin position="231"/>
        <end position="354"/>
    </location>
</feature>
<evidence type="ECO:0000259" key="1">
    <source>
        <dbReference type="Pfam" id="PF00733"/>
    </source>
</evidence>
<organism evidence="2 3">
    <name type="scientific">Haloarcula salina</name>
    <dbReference type="NCBI Taxonomy" id="1429914"/>
    <lineage>
        <taxon>Archaea</taxon>
        <taxon>Methanobacteriati</taxon>
        <taxon>Methanobacteriota</taxon>
        <taxon>Stenosarchaea group</taxon>
        <taxon>Halobacteria</taxon>
        <taxon>Halobacteriales</taxon>
        <taxon>Haloarculaceae</taxon>
        <taxon>Haloarcula</taxon>
    </lineage>
</organism>
<reference evidence="2" key="1">
    <citation type="submission" date="2021-06" db="EMBL/GenBank/DDBJ databases">
        <title>New haloarchaea isolates fom saline soil.</title>
        <authorList>
            <person name="Duran-Viseras A."/>
            <person name="Sanchez-Porro C.S."/>
            <person name="Ventosa A."/>
        </authorList>
    </citation>
    <scope>NUCLEOTIDE SEQUENCE</scope>
    <source>
        <strain evidence="2">JCM 18369</strain>
    </source>
</reference>
<evidence type="ECO:0000313" key="2">
    <source>
        <dbReference type="EMBL" id="MBV0902723.1"/>
    </source>
</evidence>
<proteinExistence type="predicted"/>
<dbReference type="SUPFAM" id="SSF52402">
    <property type="entry name" value="Adenine nucleotide alpha hydrolases-like"/>
    <property type="match status" value="1"/>
</dbReference>
<dbReference type="Proteomes" id="UP001166304">
    <property type="component" value="Unassembled WGS sequence"/>
</dbReference>